<gene>
    <name evidence="1" type="ORF">GIW81_05125</name>
</gene>
<keyword evidence="2" id="KW-1185">Reference proteome</keyword>
<accession>A0A6I3KDW7</accession>
<comment type="caution">
    <text evidence="1">The sequence shown here is derived from an EMBL/GenBank/DDBJ whole genome shotgun (WGS) entry which is preliminary data.</text>
</comment>
<dbReference type="EMBL" id="WMBQ01000001">
    <property type="protein sequence ID" value="MTD93715.1"/>
    <property type="molecule type" value="Genomic_DNA"/>
</dbReference>
<evidence type="ECO:0000313" key="2">
    <source>
        <dbReference type="Proteomes" id="UP000440694"/>
    </source>
</evidence>
<name>A0A6I3KDW7_9HYPH</name>
<evidence type="ECO:0000313" key="1">
    <source>
        <dbReference type="EMBL" id="MTD93715.1"/>
    </source>
</evidence>
<proteinExistence type="predicted"/>
<sequence length="72" mass="8204">MRRPRPVHKFKVGQMVDFVPSKTGVPASARSYKIVSLLPEEGGEKRYRIKTIAETFERTARESELLRTSSPV</sequence>
<dbReference type="AlphaFoldDB" id="A0A6I3KDW7"/>
<organism evidence="1 2">
    <name type="scientific">Hyphomicrobium album</name>
    <dbReference type="NCBI Taxonomy" id="2665159"/>
    <lineage>
        <taxon>Bacteria</taxon>
        <taxon>Pseudomonadati</taxon>
        <taxon>Pseudomonadota</taxon>
        <taxon>Alphaproteobacteria</taxon>
        <taxon>Hyphomicrobiales</taxon>
        <taxon>Hyphomicrobiaceae</taxon>
        <taxon>Hyphomicrobium</taxon>
    </lineage>
</organism>
<dbReference type="Proteomes" id="UP000440694">
    <property type="component" value="Unassembled WGS sequence"/>
</dbReference>
<reference evidence="1 2" key="1">
    <citation type="submission" date="2019-11" db="EMBL/GenBank/DDBJ databases">
        <title>Identification of a novel strain.</title>
        <authorList>
            <person name="Xu Q."/>
            <person name="Wang G."/>
        </authorList>
    </citation>
    <scope>NUCLEOTIDE SEQUENCE [LARGE SCALE GENOMIC DNA]</scope>
    <source>
        <strain evidence="2">xq</strain>
    </source>
</reference>
<protein>
    <submittedName>
        <fullName evidence="1">Uncharacterized protein</fullName>
    </submittedName>
</protein>